<evidence type="ECO:0000259" key="10">
    <source>
        <dbReference type="PROSITE" id="PS51903"/>
    </source>
</evidence>
<comment type="caution">
    <text evidence="11">The sequence shown here is derived from an EMBL/GenBank/DDBJ whole genome shotgun (WGS) entry which is preliminary data.</text>
</comment>
<feature type="domain" description="Clp R" evidence="10">
    <location>
        <begin position="4"/>
        <end position="149"/>
    </location>
</feature>
<keyword evidence="4 8" id="KW-0067">ATP-binding</keyword>
<keyword evidence="2 7" id="KW-0677">Repeat</keyword>
<dbReference type="GO" id="GO:0034605">
    <property type="term" value="P:cellular response to heat"/>
    <property type="evidence" value="ECO:0007669"/>
    <property type="project" value="TreeGrafter"/>
</dbReference>
<dbReference type="CDD" id="cd19499">
    <property type="entry name" value="RecA-like_ClpB_Hsp104-like"/>
    <property type="match status" value="1"/>
</dbReference>
<dbReference type="InterPro" id="IPR036628">
    <property type="entry name" value="Clp_N_dom_sf"/>
</dbReference>
<evidence type="ECO:0000256" key="1">
    <source>
        <dbReference type="ARBA" id="ARBA00008675"/>
    </source>
</evidence>
<evidence type="ECO:0000256" key="6">
    <source>
        <dbReference type="ARBA" id="ARBA00026057"/>
    </source>
</evidence>
<dbReference type="SUPFAM" id="SSF52540">
    <property type="entry name" value="P-loop containing nucleoside triphosphate hydrolases"/>
    <property type="match status" value="2"/>
</dbReference>
<keyword evidence="5 8" id="KW-0143">Chaperone</keyword>
<dbReference type="GO" id="GO:0005524">
    <property type="term" value="F:ATP binding"/>
    <property type="evidence" value="ECO:0007669"/>
    <property type="project" value="UniProtKB-KW"/>
</dbReference>
<dbReference type="InterPro" id="IPR001270">
    <property type="entry name" value="ClpA/B"/>
</dbReference>
<dbReference type="SMART" id="SM01086">
    <property type="entry name" value="ClpB_D2-small"/>
    <property type="match status" value="1"/>
</dbReference>
<dbReference type="Pfam" id="PF00004">
    <property type="entry name" value="AAA"/>
    <property type="match status" value="1"/>
</dbReference>
<dbReference type="CDD" id="cd00009">
    <property type="entry name" value="AAA"/>
    <property type="match status" value="1"/>
</dbReference>
<dbReference type="InterPro" id="IPR027417">
    <property type="entry name" value="P-loop_NTPase"/>
</dbReference>
<dbReference type="PROSITE" id="PS00870">
    <property type="entry name" value="CLPAB_1"/>
    <property type="match status" value="1"/>
</dbReference>
<dbReference type="PRINTS" id="PR00300">
    <property type="entry name" value="CLPPROTEASEA"/>
</dbReference>
<keyword evidence="3 8" id="KW-0547">Nucleotide-binding</keyword>
<protein>
    <submittedName>
        <fullName evidence="11">ATP-dependent chaperone ClpB</fullName>
    </submittedName>
</protein>
<dbReference type="InterPro" id="IPR003959">
    <property type="entry name" value="ATPase_AAA_core"/>
</dbReference>
<dbReference type="GO" id="GO:0016887">
    <property type="term" value="F:ATP hydrolysis activity"/>
    <property type="evidence" value="ECO:0007669"/>
    <property type="project" value="InterPro"/>
</dbReference>
<dbReference type="PANTHER" id="PTHR11638">
    <property type="entry name" value="ATP-DEPENDENT CLP PROTEASE"/>
    <property type="match status" value="1"/>
</dbReference>
<dbReference type="PANTHER" id="PTHR11638:SF18">
    <property type="entry name" value="HEAT SHOCK PROTEIN 104"/>
    <property type="match status" value="1"/>
</dbReference>
<dbReference type="SUPFAM" id="SSF81923">
    <property type="entry name" value="Double Clp-N motif"/>
    <property type="match status" value="1"/>
</dbReference>
<reference evidence="11 12" key="1">
    <citation type="journal article" date="2016" name="Nat. Commun.">
        <title>Thousands of microbial genomes shed light on interconnected biogeochemical processes in an aquifer system.</title>
        <authorList>
            <person name="Anantharaman K."/>
            <person name="Brown C.T."/>
            <person name="Hug L.A."/>
            <person name="Sharon I."/>
            <person name="Castelle C.J."/>
            <person name="Probst A.J."/>
            <person name="Thomas B.C."/>
            <person name="Singh A."/>
            <person name="Wilkins M.J."/>
            <person name="Karaoz U."/>
            <person name="Brodie E.L."/>
            <person name="Williams K.H."/>
            <person name="Hubbard S.S."/>
            <person name="Banfield J.F."/>
        </authorList>
    </citation>
    <scope>NUCLEOTIDE SEQUENCE [LARGE SCALE GENOMIC DNA]</scope>
</reference>
<evidence type="ECO:0000256" key="2">
    <source>
        <dbReference type="ARBA" id="ARBA00022737"/>
    </source>
</evidence>
<dbReference type="SMART" id="SM00382">
    <property type="entry name" value="AAA"/>
    <property type="match status" value="2"/>
</dbReference>
<accession>A0A1F6DE27</accession>
<dbReference type="InterPro" id="IPR028299">
    <property type="entry name" value="ClpA/B_CS2"/>
</dbReference>
<dbReference type="Pfam" id="PF17871">
    <property type="entry name" value="AAA_lid_9"/>
    <property type="match status" value="1"/>
</dbReference>
<dbReference type="InterPro" id="IPR050130">
    <property type="entry name" value="ClpA_ClpB"/>
</dbReference>
<dbReference type="InterPro" id="IPR019489">
    <property type="entry name" value="Clp_ATPase_C"/>
</dbReference>
<dbReference type="Pfam" id="PF02861">
    <property type="entry name" value="Clp_N"/>
    <property type="match status" value="1"/>
</dbReference>
<feature type="coiled-coil region" evidence="9">
    <location>
        <begin position="414"/>
        <end position="581"/>
    </location>
</feature>
<evidence type="ECO:0000256" key="4">
    <source>
        <dbReference type="ARBA" id="ARBA00022840"/>
    </source>
</evidence>
<proteinExistence type="inferred from homology"/>
<dbReference type="Gene3D" id="1.10.8.60">
    <property type="match status" value="1"/>
</dbReference>
<evidence type="ECO:0000256" key="9">
    <source>
        <dbReference type="SAM" id="Coils"/>
    </source>
</evidence>
<dbReference type="STRING" id="1798492.A3C89_00190"/>
<dbReference type="PROSITE" id="PS00871">
    <property type="entry name" value="CLPAB_2"/>
    <property type="match status" value="1"/>
</dbReference>
<comment type="subunit">
    <text evidence="6">Homohexamer. The oligomerization is ATP-dependent.</text>
</comment>
<organism evidence="11 12">
    <name type="scientific">Candidatus Kaiserbacteria bacterium RIFCSPHIGHO2_02_FULL_50_50</name>
    <dbReference type="NCBI Taxonomy" id="1798492"/>
    <lineage>
        <taxon>Bacteria</taxon>
        <taxon>Candidatus Kaiseribacteriota</taxon>
    </lineage>
</organism>
<evidence type="ECO:0000256" key="8">
    <source>
        <dbReference type="RuleBase" id="RU004432"/>
    </source>
</evidence>
<comment type="similarity">
    <text evidence="1 8">Belongs to the ClpA/ClpB family.</text>
</comment>
<dbReference type="GO" id="GO:0005737">
    <property type="term" value="C:cytoplasm"/>
    <property type="evidence" value="ECO:0007669"/>
    <property type="project" value="TreeGrafter"/>
</dbReference>
<dbReference type="Pfam" id="PF07724">
    <property type="entry name" value="AAA_2"/>
    <property type="match status" value="1"/>
</dbReference>
<dbReference type="InterPro" id="IPR018368">
    <property type="entry name" value="ClpA/B_CS1"/>
</dbReference>
<evidence type="ECO:0000256" key="3">
    <source>
        <dbReference type="ARBA" id="ARBA00022741"/>
    </source>
</evidence>
<evidence type="ECO:0000256" key="7">
    <source>
        <dbReference type="PROSITE-ProRule" id="PRU01251"/>
    </source>
</evidence>
<evidence type="ECO:0000313" key="11">
    <source>
        <dbReference type="EMBL" id="OGG59675.1"/>
    </source>
</evidence>
<keyword evidence="9" id="KW-0175">Coiled coil</keyword>
<dbReference type="InterPro" id="IPR004176">
    <property type="entry name" value="Clp_R_N"/>
</dbReference>
<dbReference type="EMBL" id="MFLF01000013">
    <property type="protein sequence ID" value="OGG59675.1"/>
    <property type="molecule type" value="Genomic_DNA"/>
</dbReference>
<dbReference type="Gene3D" id="3.40.50.300">
    <property type="entry name" value="P-loop containing nucleotide triphosphate hydrolases"/>
    <property type="match status" value="3"/>
</dbReference>
<dbReference type="Pfam" id="PF10431">
    <property type="entry name" value="ClpB_D2-small"/>
    <property type="match status" value="1"/>
</dbReference>
<gene>
    <name evidence="11" type="ORF">A3C89_00190</name>
</gene>
<dbReference type="FunFam" id="3.40.50.300:FF:000120">
    <property type="entry name" value="ATP-dependent chaperone ClpB"/>
    <property type="match status" value="1"/>
</dbReference>
<dbReference type="PROSITE" id="PS51903">
    <property type="entry name" value="CLP_R"/>
    <property type="match status" value="1"/>
</dbReference>
<dbReference type="FunFam" id="3.40.50.300:FF:000010">
    <property type="entry name" value="Chaperone clpB 1, putative"/>
    <property type="match status" value="1"/>
</dbReference>
<dbReference type="AlphaFoldDB" id="A0A1F6DE27"/>
<dbReference type="FunFam" id="3.40.50.300:FF:000025">
    <property type="entry name" value="ATP-dependent Clp protease subunit"/>
    <property type="match status" value="1"/>
</dbReference>
<dbReference type="InterPro" id="IPR003593">
    <property type="entry name" value="AAA+_ATPase"/>
</dbReference>
<sequence>MPNFNNFSNRAKEAIRRAHEFAIERGQNHVNPLHLLAALMSQEENVVISVLDRLQIDTVEFADLCAEALESTITGGTLSPSMQLYLTPDLAQAIESSQRVAEEMHDSYIGVEHLFLAVLDRPGPAREIVDRLKLSKERVIAALHEIREGVPGETEAPKKMRALSRYARNLTALAQENKLDPVIGRDAEIQRVIQILSRRTKNNPILIGEAGVGKTAIAEGLALSIVQGAVPESMREKEILSLDLGLLVAGTKFRGEFEERLKMVMKEVESAAGKVILFIDELHTIIGAGAAEGAMDASNMLKPALARGEIRVIGATTLKEYQKHIERDPALTRRFQPVFVQEPSPEDAVAIMRGVAEKYALYHGVRITDDAIVAAVQLSSRYITDRFLPDKAVDLIDEAAAALRISLENKPEELEVTDRKVRRLEIEKEALKKEIAISEGDTIDKLEKRVVDIDAQIRELRDTTKTLESKWSNERETVTRIREIKKELDKLQVEAETAEARADLQVAAEIRYVTIPKLQAELDEVSERLKKLQRHTRILREEVTEADIASVVSRWTGIPVARMLEEEARKLARMDDELKLKVIGQDTAVQKVVDAVRRARTGIADPNRPIGSFLFLGPTGVGKTELARSLATFMFDDPEAMVRIDMSEFMEKHSVSKIIGSPPGYVGHEEGGAITELVRRRPYSVILFDEVEKAHPEVFNVLLQVLDSGHLTDAKGRKVNFKNTVIIMTSNIGAEHIDRMQKFGFSNATDGEQYEVAKDKVLEALKNFFRPEFLNRLDEIIVFDVLSPEVIRSIVTLQIEDVSKRLAEKDITLAVTDEVYDYLAKKGYDPKFGARPLRRVIQTEILTPVATAMVKQGTLSGATVSVVMKKGELALDIKKRGARKSPIERSELEKTAA</sequence>
<name>A0A1F6DE27_9BACT</name>
<dbReference type="Proteomes" id="UP000178794">
    <property type="component" value="Unassembled WGS sequence"/>
</dbReference>
<dbReference type="Gene3D" id="1.10.1780.10">
    <property type="entry name" value="Clp, N-terminal domain"/>
    <property type="match status" value="1"/>
</dbReference>
<dbReference type="InterPro" id="IPR041546">
    <property type="entry name" value="ClpA/ClpB_AAA_lid"/>
</dbReference>
<evidence type="ECO:0000313" key="12">
    <source>
        <dbReference type="Proteomes" id="UP000178794"/>
    </source>
</evidence>
<evidence type="ECO:0000256" key="5">
    <source>
        <dbReference type="ARBA" id="ARBA00023186"/>
    </source>
</evidence>